<reference evidence="3 4" key="1">
    <citation type="submission" date="2018-05" db="EMBL/GenBank/DDBJ databases">
        <title>The draft genome of strain NS-104.</title>
        <authorList>
            <person name="Hang P."/>
            <person name="Jiang J."/>
        </authorList>
    </citation>
    <scope>NUCLEOTIDE SEQUENCE [LARGE SCALE GENOMIC DNA]</scope>
    <source>
        <strain evidence="3 4">NS-104</strain>
    </source>
</reference>
<keyword evidence="1" id="KW-1133">Transmembrane helix</keyword>
<gene>
    <name evidence="3" type="ORF">DEM27_08655</name>
</gene>
<feature type="transmembrane region" description="Helical" evidence="1">
    <location>
        <begin position="48"/>
        <end position="68"/>
    </location>
</feature>
<proteinExistence type="predicted"/>
<protein>
    <recommendedName>
        <fullName evidence="2">EamA domain-containing protein</fullName>
    </recommendedName>
</protein>
<keyword evidence="1" id="KW-0472">Membrane</keyword>
<evidence type="ECO:0000313" key="3">
    <source>
        <dbReference type="EMBL" id="PWE56454.1"/>
    </source>
</evidence>
<evidence type="ECO:0000259" key="2">
    <source>
        <dbReference type="Pfam" id="PF00892"/>
    </source>
</evidence>
<sequence>MLALPAVRRQAASRFHPADLGIAITAAFFGTALGMSLLMAALNTGNVGIVSTLSSMTPVVILPMVWLRSGQMPRLHAWGGAALAVIGTALISVH</sequence>
<evidence type="ECO:0000313" key="4">
    <source>
        <dbReference type="Proteomes" id="UP000245252"/>
    </source>
</evidence>
<dbReference type="GO" id="GO:0016020">
    <property type="term" value="C:membrane"/>
    <property type="evidence" value="ECO:0007669"/>
    <property type="project" value="InterPro"/>
</dbReference>
<dbReference type="OrthoDB" id="7841315at2"/>
<dbReference type="InterPro" id="IPR037185">
    <property type="entry name" value="EmrE-like"/>
</dbReference>
<name>A0A2U2DT18_9HYPH</name>
<keyword evidence="1" id="KW-0812">Transmembrane</keyword>
<dbReference type="InterPro" id="IPR000620">
    <property type="entry name" value="EamA_dom"/>
</dbReference>
<dbReference type="AlphaFoldDB" id="A0A2U2DT18"/>
<dbReference type="SUPFAM" id="SSF103481">
    <property type="entry name" value="Multidrug resistance efflux transporter EmrE"/>
    <property type="match status" value="1"/>
</dbReference>
<comment type="caution">
    <text evidence="3">The sequence shown here is derived from an EMBL/GenBank/DDBJ whole genome shotgun (WGS) entry which is preliminary data.</text>
</comment>
<keyword evidence="4" id="KW-1185">Reference proteome</keyword>
<dbReference type="Proteomes" id="UP000245252">
    <property type="component" value="Unassembled WGS sequence"/>
</dbReference>
<evidence type="ECO:0000256" key="1">
    <source>
        <dbReference type="SAM" id="Phobius"/>
    </source>
</evidence>
<dbReference type="EMBL" id="QFBC01000003">
    <property type="protein sequence ID" value="PWE56454.1"/>
    <property type="molecule type" value="Genomic_DNA"/>
</dbReference>
<accession>A0A2U2DT18</accession>
<feature type="transmembrane region" description="Helical" evidence="1">
    <location>
        <begin position="20"/>
        <end position="42"/>
    </location>
</feature>
<feature type="domain" description="EamA" evidence="2">
    <location>
        <begin position="12"/>
        <end position="92"/>
    </location>
</feature>
<dbReference type="Pfam" id="PF00892">
    <property type="entry name" value="EamA"/>
    <property type="match status" value="1"/>
</dbReference>
<organism evidence="3 4">
    <name type="scientific">Metarhizobium album</name>
    <dbReference type="NCBI Taxonomy" id="2182425"/>
    <lineage>
        <taxon>Bacteria</taxon>
        <taxon>Pseudomonadati</taxon>
        <taxon>Pseudomonadota</taxon>
        <taxon>Alphaproteobacteria</taxon>
        <taxon>Hyphomicrobiales</taxon>
        <taxon>Rhizobiaceae</taxon>
        <taxon>Metarhizobium</taxon>
    </lineage>
</organism>
<dbReference type="Gene3D" id="1.10.3730.20">
    <property type="match status" value="1"/>
</dbReference>
<feature type="transmembrane region" description="Helical" evidence="1">
    <location>
        <begin position="75"/>
        <end position="93"/>
    </location>
</feature>
<dbReference type="RefSeq" id="WP_109457829.1">
    <property type="nucleotide sequence ID" value="NZ_QFBC01000003.1"/>
</dbReference>